<dbReference type="EC" id="2.7.1.121" evidence="3"/>
<dbReference type="Pfam" id="PF02734">
    <property type="entry name" value="Dak2"/>
    <property type="match status" value="1"/>
</dbReference>
<keyword evidence="4" id="KW-0808">Transferase</keyword>
<gene>
    <name evidence="10" type="primary">dhaL</name>
    <name evidence="10" type="ORF">H8695_05270</name>
</gene>
<dbReference type="GO" id="GO:0005829">
    <property type="term" value="C:cytosol"/>
    <property type="evidence" value="ECO:0007669"/>
    <property type="project" value="TreeGrafter"/>
</dbReference>
<comment type="catalytic activity">
    <reaction evidence="1">
        <text>dihydroxyacetone + phosphoenolpyruvate = dihydroxyacetone phosphate + pyruvate</text>
        <dbReference type="Rhea" id="RHEA:18381"/>
        <dbReference type="ChEBI" id="CHEBI:15361"/>
        <dbReference type="ChEBI" id="CHEBI:16016"/>
        <dbReference type="ChEBI" id="CHEBI:57642"/>
        <dbReference type="ChEBI" id="CHEBI:58702"/>
        <dbReference type="EC" id="2.7.1.121"/>
    </reaction>
</comment>
<comment type="caution">
    <text evidence="10">The sequence shown here is derived from an EMBL/GenBank/DDBJ whole genome shotgun (WGS) entry which is preliminary data.</text>
</comment>
<dbReference type="InterPro" id="IPR050861">
    <property type="entry name" value="Dihydroxyacetone_Kinase"/>
</dbReference>
<protein>
    <recommendedName>
        <fullName evidence="3">phosphoenolpyruvate--glycerone phosphotransferase</fullName>
        <ecNumber evidence="3">2.7.1.121</ecNumber>
    </recommendedName>
</protein>
<comment type="subunit">
    <text evidence="7">Homodimer. The dihydroxyacetone kinase complex is composed of a homodimer of DhaM, a homodimer of DhaK and the subunit DhaL.</text>
</comment>
<evidence type="ECO:0000256" key="8">
    <source>
        <dbReference type="ARBA" id="ARBA00055771"/>
    </source>
</evidence>
<dbReference type="PANTHER" id="PTHR28629">
    <property type="entry name" value="TRIOKINASE/FMN CYCLASE"/>
    <property type="match status" value="1"/>
</dbReference>
<evidence type="ECO:0000256" key="7">
    <source>
        <dbReference type="ARBA" id="ARBA00046577"/>
    </source>
</evidence>
<dbReference type="Proteomes" id="UP000620366">
    <property type="component" value="Unassembled WGS sequence"/>
</dbReference>
<dbReference type="GO" id="GO:0004371">
    <property type="term" value="F:glycerone kinase activity"/>
    <property type="evidence" value="ECO:0007669"/>
    <property type="project" value="InterPro"/>
</dbReference>
<dbReference type="InterPro" id="IPR012737">
    <property type="entry name" value="DhaK_L_YcgS"/>
</dbReference>
<dbReference type="Gene3D" id="1.25.40.340">
    <property type="match status" value="1"/>
</dbReference>
<dbReference type="InterPro" id="IPR036117">
    <property type="entry name" value="DhaL_dom_sf"/>
</dbReference>
<evidence type="ECO:0000313" key="10">
    <source>
        <dbReference type="EMBL" id="MBC8536100.1"/>
    </source>
</evidence>
<evidence type="ECO:0000259" key="9">
    <source>
        <dbReference type="PROSITE" id="PS51480"/>
    </source>
</evidence>
<evidence type="ECO:0000256" key="6">
    <source>
        <dbReference type="ARBA" id="ARBA00022798"/>
    </source>
</evidence>
<dbReference type="NCBIfam" id="TIGR02365">
    <property type="entry name" value="dha_L_ycgS"/>
    <property type="match status" value="1"/>
</dbReference>
<keyword evidence="6" id="KW-0319">Glycerol metabolism</keyword>
<keyword evidence="11" id="KW-1185">Reference proteome</keyword>
<dbReference type="PANTHER" id="PTHR28629:SF4">
    <property type="entry name" value="TRIOKINASE_FMN CYCLASE"/>
    <property type="match status" value="1"/>
</dbReference>
<dbReference type="SUPFAM" id="SSF101473">
    <property type="entry name" value="DhaL-like"/>
    <property type="match status" value="1"/>
</dbReference>
<reference evidence="10" key="1">
    <citation type="submission" date="2020-08" db="EMBL/GenBank/DDBJ databases">
        <title>Genome public.</title>
        <authorList>
            <person name="Liu C."/>
            <person name="Sun Q."/>
        </authorList>
    </citation>
    <scope>NUCLEOTIDE SEQUENCE</scope>
    <source>
        <strain evidence="10">BX7</strain>
    </source>
</reference>
<dbReference type="PROSITE" id="PS51480">
    <property type="entry name" value="DHAL"/>
    <property type="match status" value="1"/>
</dbReference>
<dbReference type="GO" id="GO:0047324">
    <property type="term" value="F:phosphoenolpyruvate-glycerone phosphotransferase activity"/>
    <property type="evidence" value="ECO:0007669"/>
    <property type="project" value="UniProtKB-EC"/>
</dbReference>
<evidence type="ECO:0000256" key="4">
    <source>
        <dbReference type="ARBA" id="ARBA00022679"/>
    </source>
</evidence>
<accession>A0A926DFJ6</accession>
<organism evidence="10 11">
    <name type="scientific">Feifania hominis</name>
    <dbReference type="NCBI Taxonomy" id="2763660"/>
    <lineage>
        <taxon>Bacteria</taxon>
        <taxon>Bacillati</taxon>
        <taxon>Bacillota</taxon>
        <taxon>Clostridia</taxon>
        <taxon>Eubacteriales</taxon>
        <taxon>Feifaniaceae</taxon>
        <taxon>Feifania</taxon>
    </lineage>
</organism>
<dbReference type="FunFam" id="1.25.40.340:FF:000002">
    <property type="entry name" value="Dihydroxyacetone kinase, L subunit"/>
    <property type="match status" value="1"/>
</dbReference>
<evidence type="ECO:0000256" key="2">
    <source>
        <dbReference type="ARBA" id="ARBA00004745"/>
    </source>
</evidence>
<comment type="pathway">
    <text evidence="2">Polyol metabolism; glycerol degradation.</text>
</comment>
<evidence type="ECO:0000256" key="5">
    <source>
        <dbReference type="ARBA" id="ARBA00022777"/>
    </source>
</evidence>
<dbReference type="RefSeq" id="WP_249299853.1">
    <property type="nucleotide sequence ID" value="NZ_JACRSP010000002.1"/>
</dbReference>
<name>A0A926DFJ6_9FIRM</name>
<dbReference type="GO" id="GO:0019563">
    <property type="term" value="P:glycerol catabolic process"/>
    <property type="evidence" value="ECO:0007669"/>
    <property type="project" value="TreeGrafter"/>
</dbReference>
<proteinExistence type="predicted"/>
<evidence type="ECO:0000313" key="11">
    <source>
        <dbReference type="Proteomes" id="UP000620366"/>
    </source>
</evidence>
<evidence type="ECO:0000256" key="3">
    <source>
        <dbReference type="ARBA" id="ARBA00012095"/>
    </source>
</evidence>
<dbReference type="EMBL" id="JACRSP010000002">
    <property type="protein sequence ID" value="MBC8536100.1"/>
    <property type="molecule type" value="Genomic_DNA"/>
</dbReference>
<dbReference type="InterPro" id="IPR004007">
    <property type="entry name" value="DhaL_dom"/>
</dbReference>
<sequence>MQTISRDDVIALFGAIRDKMAASRDLLCELDSVAGDGDLGLTMAHGFTAVSDSMAASAEQDLGKLLMAAGMAMAEKVPSTMGTLMASAVMAAGKSVKGKTALVPADLPGMVQAAVEGIKKRGKAEQGDKTILDAMIPAAEAMGALGEQATAGEFASAGRRAAAEGVEQTKQMKPKFGRAAWYGEQNIGKQDPGATAALCVAEAVEAFFA</sequence>
<feature type="domain" description="DhaL" evidence="9">
    <location>
        <begin position="7"/>
        <end position="206"/>
    </location>
</feature>
<dbReference type="AlphaFoldDB" id="A0A926DFJ6"/>
<dbReference type="SMART" id="SM01120">
    <property type="entry name" value="Dak2"/>
    <property type="match status" value="1"/>
</dbReference>
<evidence type="ECO:0000256" key="1">
    <source>
        <dbReference type="ARBA" id="ARBA00001113"/>
    </source>
</evidence>
<comment type="function">
    <text evidence="8">ADP-binding subunit of the dihydroxyacetone kinase, which is responsible for the phosphoenolpyruvate (PEP)-dependent phosphorylation of dihydroxyacetone. DhaL-ADP is converted to DhaL-ATP via a phosphoryl group transfer from DhaM and transmits it to dihydroxyacetone binds to DhaK.</text>
</comment>
<keyword evidence="5 10" id="KW-0418">Kinase</keyword>